<keyword evidence="1" id="KW-0732">Signal</keyword>
<reference evidence="2 3" key="1">
    <citation type="submission" date="2024-06" db="EMBL/GenBank/DDBJ databases">
        <authorList>
            <person name="Kaempfer P."/>
            <person name="Viver T."/>
        </authorList>
    </citation>
    <scope>NUCLEOTIDE SEQUENCE [LARGE SCALE GENOMIC DNA]</scope>
    <source>
        <strain evidence="2 3">ST-119</strain>
    </source>
</reference>
<proteinExistence type="predicted"/>
<sequence>MKSLLIRIYLTLCIFLLGAYKQSHASTLQGRASFNLTTNFGVAHLQQLDPSIVKPTPAFEKDDKVDFTDNESENEEDDITSLKKSFEAANYFSSVFFSHSPNYFSHCIKSRLPFSKHFINFPPQRRFIIFRVIRI</sequence>
<feature type="chain" id="PRO_5046442115" evidence="1">
    <location>
        <begin position="26"/>
        <end position="135"/>
    </location>
</feature>
<keyword evidence="3" id="KW-1185">Reference proteome</keyword>
<evidence type="ECO:0000313" key="2">
    <source>
        <dbReference type="EMBL" id="MFL9842878.1"/>
    </source>
</evidence>
<feature type="signal peptide" evidence="1">
    <location>
        <begin position="1"/>
        <end position="25"/>
    </location>
</feature>
<comment type="caution">
    <text evidence="2">The sequence shown here is derived from an EMBL/GenBank/DDBJ whole genome shotgun (WGS) entry which is preliminary data.</text>
</comment>
<dbReference type="EMBL" id="JBELPZ010000001">
    <property type="protein sequence ID" value="MFL9842878.1"/>
    <property type="molecule type" value="Genomic_DNA"/>
</dbReference>
<gene>
    <name evidence="2" type="ORF">ABS766_00470</name>
</gene>
<organism evidence="2 3">
    <name type="scientific">Flavobacterium rhizosphaerae</name>
    <dbReference type="NCBI Taxonomy" id="3163298"/>
    <lineage>
        <taxon>Bacteria</taxon>
        <taxon>Pseudomonadati</taxon>
        <taxon>Bacteroidota</taxon>
        <taxon>Flavobacteriia</taxon>
        <taxon>Flavobacteriales</taxon>
        <taxon>Flavobacteriaceae</taxon>
        <taxon>Flavobacterium</taxon>
    </lineage>
</organism>
<accession>A0ABW8YRG6</accession>
<dbReference type="RefSeq" id="WP_408083105.1">
    <property type="nucleotide sequence ID" value="NZ_JBELPZ010000001.1"/>
</dbReference>
<evidence type="ECO:0000313" key="3">
    <source>
        <dbReference type="Proteomes" id="UP001629156"/>
    </source>
</evidence>
<evidence type="ECO:0000256" key="1">
    <source>
        <dbReference type="SAM" id="SignalP"/>
    </source>
</evidence>
<dbReference type="Proteomes" id="UP001629156">
    <property type="component" value="Unassembled WGS sequence"/>
</dbReference>
<protein>
    <submittedName>
        <fullName evidence="2">Uncharacterized protein</fullName>
    </submittedName>
</protein>
<name>A0ABW8YRG6_9FLAO</name>